<reference evidence="3 4" key="1">
    <citation type="journal article" date="2017" name="Int. J. Syst. Evol. Microbiol.">
        <title>Rhodosalinus sediminis gen. nov., sp. nov., isolated from marine saltern.</title>
        <authorList>
            <person name="Guo L.Y."/>
            <person name="Ling S.K."/>
            <person name="Li C.M."/>
            <person name="Chen G.J."/>
            <person name="Du Z.J."/>
        </authorList>
    </citation>
    <scope>NUCLEOTIDE SEQUENCE [LARGE SCALE GENOMIC DNA]</scope>
    <source>
        <strain evidence="3 4">WDN1C137</strain>
    </source>
</reference>
<dbReference type="RefSeq" id="WP_115979027.1">
    <property type="nucleotide sequence ID" value="NZ_QOHR01000005.1"/>
</dbReference>
<accession>A0A3D9BWP7</accession>
<comment type="caution">
    <text evidence="3">The sequence shown here is derived from an EMBL/GenBank/DDBJ whole genome shotgun (WGS) entry which is preliminary data.</text>
</comment>
<keyword evidence="1" id="KW-0472">Membrane</keyword>
<name>A0A3D9BWP7_9RHOB</name>
<sequence length="65" mass="6484">MKKLVLAATVSAFAAPAFAGGHTGPKQEIEMEPPVIVEETEQASTAAGIIVPLLIIAVVAAAAGD</sequence>
<organism evidence="3 4">
    <name type="scientific">Rhodosalinus sediminis</name>
    <dbReference type="NCBI Taxonomy" id="1940533"/>
    <lineage>
        <taxon>Bacteria</taxon>
        <taxon>Pseudomonadati</taxon>
        <taxon>Pseudomonadota</taxon>
        <taxon>Alphaproteobacteria</taxon>
        <taxon>Rhodobacterales</taxon>
        <taxon>Paracoccaceae</taxon>
        <taxon>Rhodosalinus</taxon>
    </lineage>
</organism>
<protein>
    <submittedName>
        <fullName evidence="3">Ferrochelatase</fullName>
    </submittedName>
</protein>
<feature type="signal peptide" evidence="2">
    <location>
        <begin position="1"/>
        <end position="19"/>
    </location>
</feature>
<dbReference type="EMBL" id="QOHR01000005">
    <property type="protein sequence ID" value="REC57771.1"/>
    <property type="molecule type" value="Genomic_DNA"/>
</dbReference>
<dbReference type="AlphaFoldDB" id="A0A3D9BWP7"/>
<evidence type="ECO:0000256" key="1">
    <source>
        <dbReference type="SAM" id="Phobius"/>
    </source>
</evidence>
<keyword evidence="1" id="KW-1133">Transmembrane helix</keyword>
<evidence type="ECO:0000256" key="2">
    <source>
        <dbReference type="SAM" id="SignalP"/>
    </source>
</evidence>
<feature type="transmembrane region" description="Helical" evidence="1">
    <location>
        <begin position="43"/>
        <end position="63"/>
    </location>
</feature>
<keyword evidence="1" id="KW-0812">Transmembrane</keyword>
<evidence type="ECO:0000313" key="4">
    <source>
        <dbReference type="Proteomes" id="UP000257131"/>
    </source>
</evidence>
<keyword evidence="2" id="KW-0732">Signal</keyword>
<feature type="chain" id="PRO_5017651088" evidence="2">
    <location>
        <begin position="20"/>
        <end position="65"/>
    </location>
</feature>
<gene>
    <name evidence="3" type="ORF">DRV84_06265</name>
</gene>
<proteinExistence type="predicted"/>
<dbReference type="Proteomes" id="UP000257131">
    <property type="component" value="Unassembled WGS sequence"/>
</dbReference>
<keyword evidence="4" id="KW-1185">Reference proteome</keyword>
<evidence type="ECO:0000313" key="3">
    <source>
        <dbReference type="EMBL" id="REC57771.1"/>
    </source>
</evidence>